<sequence length="450" mass="47404">MRYGCVNHTTFATCAADQSNWCTWHEEARRCGMYYDDADFVHLMLWSGTKVACNSSKVAAIVACSYGSSAKECAGLKGCTWSEGTCYPKFYAPIISKPKTLAAFKRQVHTADPAVWGSCAGTELYRSYSSICNHGPEACKLDRNCHYINEYEIEVANNPLNFTKPCLLSTTRFPIESVFLQVNSNFSAAVFGTQKKCVMATTQANCTERKANISSSALKDSMLYKASETPLKPATGDAAAVPKPDAAAGAGSNTFVVSWAQMEPSALLHLGNAAEHGGSGTNTAAAATNSSSKPTQNSAALKGDGQVEAGLAAESMTSNKVTAPLAVASRKKVVRESAPAPLPIKAPWTSNLPPLFSTLASLALPRTMPTIPMPTASGPLPTPLPAAAMPLLPRLPLLSSNSTGSGCTTIATCRAAFVSLKKLRVIVDVAPAMPDGIQSMNLGQPIVPLV</sequence>
<evidence type="ECO:0000313" key="3">
    <source>
        <dbReference type="Proteomes" id="UP001244341"/>
    </source>
</evidence>
<accession>A0ABY8UI04</accession>
<feature type="region of interest" description="Disordered" evidence="1">
    <location>
        <begin position="277"/>
        <end position="301"/>
    </location>
</feature>
<evidence type="ECO:0000256" key="1">
    <source>
        <dbReference type="SAM" id="MobiDB-lite"/>
    </source>
</evidence>
<name>A0ABY8UI04_TETOB</name>
<dbReference type="EMBL" id="CP126218">
    <property type="protein sequence ID" value="WIA19952.1"/>
    <property type="molecule type" value="Genomic_DNA"/>
</dbReference>
<proteinExistence type="predicted"/>
<protein>
    <submittedName>
        <fullName evidence="2">Uncharacterized protein</fullName>
    </submittedName>
</protein>
<dbReference type="Proteomes" id="UP001244341">
    <property type="component" value="Chromosome 11b"/>
</dbReference>
<keyword evidence="3" id="KW-1185">Reference proteome</keyword>
<reference evidence="2 3" key="1">
    <citation type="submission" date="2023-05" db="EMBL/GenBank/DDBJ databases">
        <title>A 100% complete, gapless, phased diploid assembly of the Scenedesmus obliquus UTEX 3031 genome.</title>
        <authorList>
            <person name="Biondi T.C."/>
            <person name="Hanschen E.R."/>
            <person name="Kwon T."/>
            <person name="Eng W."/>
            <person name="Kruse C.P.S."/>
            <person name="Koehler S.I."/>
            <person name="Kunde Y."/>
            <person name="Gleasner C.D."/>
            <person name="You Mak K.T."/>
            <person name="Polle J."/>
            <person name="Hovde B.T."/>
            <person name="Starkenburg S.R."/>
        </authorList>
    </citation>
    <scope>NUCLEOTIDE SEQUENCE [LARGE SCALE GENOMIC DNA]</scope>
    <source>
        <strain evidence="2 3">DOE0152z</strain>
    </source>
</reference>
<evidence type="ECO:0000313" key="2">
    <source>
        <dbReference type="EMBL" id="WIA19952.1"/>
    </source>
</evidence>
<gene>
    <name evidence="2" type="ORF">OEZ85_005834</name>
</gene>
<organism evidence="2 3">
    <name type="scientific">Tetradesmus obliquus</name>
    <name type="common">Green alga</name>
    <name type="synonym">Acutodesmus obliquus</name>
    <dbReference type="NCBI Taxonomy" id="3088"/>
    <lineage>
        <taxon>Eukaryota</taxon>
        <taxon>Viridiplantae</taxon>
        <taxon>Chlorophyta</taxon>
        <taxon>core chlorophytes</taxon>
        <taxon>Chlorophyceae</taxon>
        <taxon>CS clade</taxon>
        <taxon>Sphaeropleales</taxon>
        <taxon>Scenedesmaceae</taxon>
        <taxon>Tetradesmus</taxon>
    </lineage>
</organism>
<feature type="compositionally biased region" description="Low complexity" evidence="1">
    <location>
        <begin position="281"/>
        <end position="292"/>
    </location>
</feature>